<accession>A0ABN7UHX9</accession>
<protein>
    <submittedName>
        <fullName evidence="1">7946_t:CDS:1</fullName>
    </submittedName>
</protein>
<reference evidence="1 2" key="1">
    <citation type="submission" date="2021-06" db="EMBL/GenBank/DDBJ databases">
        <authorList>
            <person name="Kallberg Y."/>
            <person name="Tangrot J."/>
            <person name="Rosling A."/>
        </authorList>
    </citation>
    <scope>NUCLEOTIDE SEQUENCE [LARGE SCALE GENOMIC DNA]</scope>
    <source>
        <strain evidence="1 2">120-4 pot B 10/14</strain>
    </source>
</reference>
<feature type="non-terminal residue" evidence="1">
    <location>
        <position position="172"/>
    </location>
</feature>
<dbReference type="EMBL" id="CAJVQB010002614">
    <property type="protein sequence ID" value="CAG8581206.1"/>
    <property type="molecule type" value="Genomic_DNA"/>
</dbReference>
<keyword evidence="2" id="KW-1185">Reference proteome</keyword>
<proteinExistence type="predicted"/>
<evidence type="ECO:0000313" key="1">
    <source>
        <dbReference type="EMBL" id="CAG8581206.1"/>
    </source>
</evidence>
<organism evidence="1 2">
    <name type="scientific">Gigaspora margarita</name>
    <dbReference type="NCBI Taxonomy" id="4874"/>
    <lineage>
        <taxon>Eukaryota</taxon>
        <taxon>Fungi</taxon>
        <taxon>Fungi incertae sedis</taxon>
        <taxon>Mucoromycota</taxon>
        <taxon>Glomeromycotina</taxon>
        <taxon>Glomeromycetes</taxon>
        <taxon>Diversisporales</taxon>
        <taxon>Gigasporaceae</taxon>
        <taxon>Gigaspora</taxon>
    </lineage>
</organism>
<name>A0ABN7UHX9_GIGMA</name>
<dbReference type="InterPro" id="IPR036397">
    <property type="entry name" value="RNaseH_sf"/>
</dbReference>
<dbReference type="Proteomes" id="UP000789901">
    <property type="component" value="Unassembled WGS sequence"/>
</dbReference>
<sequence length="172" mass="19683">MFRRSYINDLIDRLVRILNGGKRNLAFYTDSSLMLREESSPDIAQIGFSWVLVDLVKNIVIDDCGKTSLWPFSTKPELLAIWSALLVCPKESVVTIFTDSLAAINKKYQSVSEETAWNILTSEAKAELDHPQFLGSSSEEIEIADYRDIKAAITAILQGYWNHFYEDIWKKR</sequence>
<comment type="caution">
    <text evidence="1">The sequence shown here is derived from an EMBL/GenBank/DDBJ whole genome shotgun (WGS) entry which is preliminary data.</text>
</comment>
<gene>
    <name evidence="1" type="ORF">GMARGA_LOCUS5953</name>
</gene>
<dbReference type="Gene3D" id="3.30.420.10">
    <property type="entry name" value="Ribonuclease H-like superfamily/Ribonuclease H"/>
    <property type="match status" value="1"/>
</dbReference>
<evidence type="ECO:0000313" key="2">
    <source>
        <dbReference type="Proteomes" id="UP000789901"/>
    </source>
</evidence>